<proteinExistence type="predicted"/>
<feature type="region of interest" description="Disordered" evidence="1">
    <location>
        <begin position="34"/>
        <end position="67"/>
    </location>
</feature>
<protein>
    <submittedName>
        <fullName evidence="2">(northern house mosquito) hypothetical protein</fullName>
    </submittedName>
</protein>
<dbReference type="EMBL" id="HBUE01061806">
    <property type="protein sequence ID" value="CAG6468983.1"/>
    <property type="molecule type" value="Transcribed_RNA"/>
</dbReference>
<accession>A0A8D8B507</accession>
<name>A0A8D8B507_CULPI</name>
<sequence>MVPVRSDHEPAPAGQPARFALDAPSLLLHRKVQGRDFARHRRGHPHGLRLSGRGQPDPTACQGPRHPQLHHLRRQDQPGQVGKFRRNRLLCPRRLSGKRSLHLAGLFQAARVRV</sequence>
<reference evidence="2" key="1">
    <citation type="submission" date="2021-05" db="EMBL/GenBank/DDBJ databases">
        <authorList>
            <person name="Alioto T."/>
            <person name="Alioto T."/>
            <person name="Gomez Garrido J."/>
        </authorList>
    </citation>
    <scope>NUCLEOTIDE SEQUENCE</scope>
</reference>
<evidence type="ECO:0000256" key="1">
    <source>
        <dbReference type="SAM" id="MobiDB-lite"/>
    </source>
</evidence>
<evidence type="ECO:0000313" key="2">
    <source>
        <dbReference type="EMBL" id="CAG6468983.1"/>
    </source>
</evidence>
<dbReference type="AlphaFoldDB" id="A0A8D8B507"/>
<organism evidence="2">
    <name type="scientific">Culex pipiens</name>
    <name type="common">House mosquito</name>
    <dbReference type="NCBI Taxonomy" id="7175"/>
    <lineage>
        <taxon>Eukaryota</taxon>
        <taxon>Metazoa</taxon>
        <taxon>Ecdysozoa</taxon>
        <taxon>Arthropoda</taxon>
        <taxon>Hexapoda</taxon>
        <taxon>Insecta</taxon>
        <taxon>Pterygota</taxon>
        <taxon>Neoptera</taxon>
        <taxon>Endopterygota</taxon>
        <taxon>Diptera</taxon>
        <taxon>Nematocera</taxon>
        <taxon>Culicoidea</taxon>
        <taxon>Culicidae</taxon>
        <taxon>Culicinae</taxon>
        <taxon>Culicini</taxon>
        <taxon>Culex</taxon>
        <taxon>Culex</taxon>
    </lineage>
</organism>
<feature type="compositionally biased region" description="Basic residues" evidence="1">
    <location>
        <begin position="34"/>
        <end position="47"/>
    </location>
</feature>